<dbReference type="InterPro" id="IPR053164">
    <property type="entry name" value="IS1016-like_transposase"/>
</dbReference>
<protein>
    <submittedName>
        <fullName evidence="2">Uncharacterized protein</fullName>
    </submittedName>
</protein>
<dbReference type="PANTHER" id="PTHR47163:SF2">
    <property type="entry name" value="SI:DKEY-17M8.2"/>
    <property type="match status" value="1"/>
</dbReference>
<dbReference type="EMBL" id="RCHS01003537">
    <property type="protein sequence ID" value="RMX40992.1"/>
    <property type="molecule type" value="Genomic_DNA"/>
</dbReference>
<organism evidence="2 3">
    <name type="scientific">Pocillopora damicornis</name>
    <name type="common">Cauliflower coral</name>
    <name type="synonym">Millepora damicornis</name>
    <dbReference type="NCBI Taxonomy" id="46731"/>
    <lineage>
        <taxon>Eukaryota</taxon>
        <taxon>Metazoa</taxon>
        <taxon>Cnidaria</taxon>
        <taxon>Anthozoa</taxon>
        <taxon>Hexacorallia</taxon>
        <taxon>Scleractinia</taxon>
        <taxon>Astrocoeniina</taxon>
        <taxon>Pocilloporidae</taxon>
        <taxon>Pocillopora</taxon>
    </lineage>
</organism>
<evidence type="ECO:0000313" key="2">
    <source>
        <dbReference type="EMBL" id="RMX40992.1"/>
    </source>
</evidence>
<comment type="caution">
    <text evidence="2">The sequence shown here is derived from an EMBL/GenBank/DDBJ whole genome shotgun (WGS) entry which is preliminary data.</text>
</comment>
<dbReference type="AlphaFoldDB" id="A0A3M6THT9"/>
<evidence type="ECO:0000313" key="3">
    <source>
        <dbReference type="Proteomes" id="UP000275408"/>
    </source>
</evidence>
<evidence type="ECO:0000256" key="1">
    <source>
        <dbReference type="SAM" id="MobiDB-lite"/>
    </source>
</evidence>
<proteinExistence type="predicted"/>
<feature type="region of interest" description="Disordered" evidence="1">
    <location>
        <begin position="340"/>
        <end position="374"/>
    </location>
</feature>
<dbReference type="PANTHER" id="PTHR47163">
    <property type="entry name" value="DDE_TNP_IS1595 DOMAIN-CONTAINING PROTEIN"/>
    <property type="match status" value="1"/>
</dbReference>
<accession>A0A3M6THT9</accession>
<keyword evidence="3" id="KW-1185">Reference proteome</keyword>
<dbReference type="OrthoDB" id="5979228at2759"/>
<reference evidence="2 3" key="1">
    <citation type="journal article" date="2018" name="Sci. Rep.">
        <title>Comparative analysis of the Pocillopora damicornis genome highlights role of immune system in coral evolution.</title>
        <authorList>
            <person name="Cunning R."/>
            <person name="Bay R.A."/>
            <person name="Gillette P."/>
            <person name="Baker A.C."/>
            <person name="Traylor-Knowles N."/>
        </authorList>
    </citation>
    <scope>NUCLEOTIDE SEQUENCE [LARGE SCALE GENOMIC DNA]</scope>
    <source>
        <strain evidence="2">RSMAS</strain>
        <tissue evidence="2">Whole animal</tissue>
    </source>
</reference>
<name>A0A3M6THT9_POCDA</name>
<sequence length="624" mass="70102">MTDGSFNVCDSRIMMRNSNTSSVTRQVHFANGFPPKGLVQAVVPYQQSTSAVKHYVSLLGYIHLLMNHSKNFVEPDSGAHTNTIKGVWALIKKKLRCMCGTLYEYILSYLDEFTWFRNFGRQLLEDITKQFPDEVSPGQIRRTHRTIPPLAMGRGQFCSIRARPEDERYKRRPDPFKLPKAAEKTGFSASQIKHAKPRILRACHSTEPATPSPVTTPVYDVRYSTRRTVYSNPPNRPQESDLEDNFVLPAELNSKNNKIISDVESQTIQAELAGLEEVYQRVCHGRIESLHSLMYPSRRDTKKGLVQYINTSAPVQLRTPQISRYSKKAPAAKNLKYKVETDTAETNDMGETKNGELQGSSSAPDIENKQENNDRPILIPLPYVRSDVSLTTITKQQTYHVPYMYSSRNTQAVLRQPSTLSNTAVPAVINFNPMNIPELPHSGAKNSIPSRGVVTVTLTNKSSNNTENVGHNPMPAPYVSPSPFKGTTPSQTPATPALVVGRSDMLNKLEVESVDSEVDYSAHGVQESLTNNQREEKIASNQTEDAASKNLDKEMVASEIRLSVTTEGGLQGGVEIYDYTKRDIESERQAAKHLEEFEKIGEKHIKEYNDLLEEHQHILDERLL</sequence>
<gene>
    <name evidence="2" type="ORF">pdam_00011592</name>
</gene>
<dbReference type="Proteomes" id="UP000275408">
    <property type="component" value="Unassembled WGS sequence"/>
</dbReference>